<evidence type="ECO:0000256" key="3">
    <source>
        <dbReference type="ARBA" id="ARBA00022840"/>
    </source>
</evidence>
<keyword evidence="5" id="KW-1185">Reference proteome</keyword>
<accession>A0A8G1EFL6</accession>
<protein>
    <submittedName>
        <fullName evidence="4">5-formyltetrahydrofolate cyclo-ligase</fullName>
        <ecNumber evidence="4">6.3.3.2</ecNumber>
    </submittedName>
</protein>
<proteinExistence type="inferred from homology"/>
<evidence type="ECO:0000256" key="2">
    <source>
        <dbReference type="ARBA" id="ARBA00022741"/>
    </source>
</evidence>
<dbReference type="PANTHER" id="PTHR23407:SF1">
    <property type="entry name" value="5-FORMYLTETRAHYDROFOLATE CYCLO-LIGASE"/>
    <property type="match status" value="1"/>
</dbReference>
<evidence type="ECO:0000313" key="5">
    <source>
        <dbReference type="Proteomes" id="UP000826709"/>
    </source>
</evidence>
<dbReference type="PIRSF" id="PIRSF006806">
    <property type="entry name" value="FTHF_cligase"/>
    <property type="match status" value="1"/>
</dbReference>
<dbReference type="EMBL" id="CP037968">
    <property type="protein sequence ID" value="QYZ78269.1"/>
    <property type="molecule type" value="Genomic_DNA"/>
</dbReference>
<dbReference type="Gene3D" id="3.40.50.10420">
    <property type="entry name" value="NagB/RpiA/CoA transferase-like"/>
    <property type="match status" value="1"/>
</dbReference>
<keyword evidence="2" id="KW-0547">Nucleotide-binding</keyword>
<reference evidence="4" key="2">
    <citation type="submission" date="2019-03" db="EMBL/GenBank/DDBJ databases">
        <authorList>
            <person name="Chen S.-C."/>
            <person name="Wu S.-Y."/>
            <person name="Lai M.-C."/>
        </authorList>
    </citation>
    <scope>NUCLEOTIDE SEQUENCE</scope>
    <source>
        <strain evidence="4">ML15</strain>
    </source>
</reference>
<gene>
    <name evidence="4" type="ORF">E2N92_01895</name>
</gene>
<evidence type="ECO:0000256" key="1">
    <source>
        <dbReference type="ARBA" id="ARBA00010638"/>
    </source>
</evidence>
<reference evidence="4" key="1">
    <citation type="journal article" date="2005" name="Int. J. Syst. Evol. Microbiol.">
        <title>Methanofollis formosanus sp. nov., isolated from a fish pond.</title>
        <authorList>
            <person name="Wu S.Y."/>
            <person name="Chen S.C."/>
            <person name="Lai M.C."/>
        </authorList>
    </citation>
    <scope>NUCLEOTIDE SEQUENCE</scope>
    <source>
        <strain evidence="4">ML15</strain>
    </source>
</reference>
<dbReference type="GO" id="GO:0035999">
    <property type="term" value="P:tetrahydrofolate interconversion"/>
    <property type="evidence" value="ECO:0007669"/>
    <property type="project" value="TreeGrafter"/>
</dbReference>
<dbReference type="InterPro" id="IPR037171">
    <property type="entry name" value="NagB/RpiA_transferase-like"/>
</dbReference>
<dbReference type="InterPro" id="IPR024185">
    <property type="entry name" value="FTHF_cligase-like_sf"/>
</dbReference>
<dbReference type="KEGG" id="mfk:E2N92_01895"/>
<keyword evidence="3" id="KW-0067">ATP-binding</keyword>
<name>A0A8G1EFL6_9EURY</name>
<dbReference type="GO" id="GO:0005524">
    <property type="term" value="F:ATP binding"/>
    <property type="evidence" value="ECO:0007669"/>
    <property type="project" value="UniProtKB-KW"/>
</dbReference>
<dbReference type="GO" id="GO:0030272">
    <property type="term" value="F:5-formyltetrahydrofolate cyclo-ligase activity"/>
    <property type="evidence" value="ECO:0007669"/>
    <property type="project" value="UniProtKB-EC"/>
</dbReference>
<dbReference type="InterPro" id="IPR002698">
    <property type="entry name" value="FTHF_cligase"/>
</dbReference>
<dbReference type="GO" id="GO:0009396">
    <property type="term" value="P:folic acid-containing compound biosynthetic process"/>
    <property type="evidence" value="ECO:0007669"/>
    <property type="project" value="TreeGrafter"/>
</dbReference>
<dbReference type="RefSeq" id="WP_220682014.1">
    <property type="nucleotide sequence ID" value="NZ_CP037968.1"/>
</dbReference>
<comment type="similarity">
    <text evidence="1">Belongs to the 5-formyltetrahydrofolate cyclo-ligase family.</text>
</comment>
<dbReference type="Pfam" id="PF01812">
    <property type="entry name" value="5-FTHF_cyc-lig"/>
    <property type="match status" value="1"/>
</dbReference>
<dbReference type="SUPFAM" id="SSF100950">
    <property type="entry name" value="NagB/RpiA/CoA transferase-like"/>
    <property type="match status" value="1"/>
</dbReference>
<evidence type="ECO:0000313" key="4">
    <source>
        <dbReference type="EMBL" id="QYZ78269.1"/>
    </source>
</evidence>
<organism evidence="4 5">
    <name type="scientific">Methanofollis formosanus</name>
    <dbReference type="NCBI Taxonomy" id="299308"/>
    <lineage>
        <taxon>Archaea</taxon>
        <taxon>Methanobacteriati</taxon>
        <taxon>Methanobacteriota</taxon>
        <taxon>Stenosarchaea group</taxon>
        <taxon>Methanomicrobia</taxon>
        <taxon>Methanomicrobiales</taxon>
        <taxon>Methanomicrobiaceae</taxon>
        <taxon>Methanofollis</taxon>
    </lineage>
</organism>
<dbReference type="AlphaFoldDB" id="A0A8G1EFL6"/>
<dbReference type="OrthoDB" id="18307at2157"/>
<sequence>MSAVPEPERRAVEKKELREQVKGRRAALSTDEIRAMSGAIGERLFPLLDGAGTVMLYASKPPEVETAGLIDALIAEGRNVVLPIIEKETHTLRLSSIPDRSVLVESTFHVPEPIGHEVPVDPADLDAVVVPMVGFDRACNRLGYGAGYYDRFLEANPDLTVIGIAFSCQELPSIPSEPFDRRMDWIITEGECIACPP</sequence>
<dbReference type="EC" id="6.3.3.2" evidence="4"/>
<dbReference type="PANTHER" id="PTHR23407">
    <property type="entry name" value="ATPASE INHIBITOR/5-FORMYLTETRAHYDROFOLATE CYCLO-LIGASE"/>
    <property type="match status" value="1"/>
</dbReference>
<keyword evidence="4" id="KW-0436">Ligase</keyword>
<dbReference type="NCBIfam" id="TIGR02727">
    <property type="entry name" value="MTHFS_bact"/>
    <property type="match status" value="1"/>
</dbReference>
<dbReference type="Proteomes" id="UP000826709">
    <property type="component" value="Chromosome"/>
</dbReference>